<evidence type="ECO:0000256" key="1">
    <source>
        <dbReference type="ARBA" id="ARBA00000094"/>
    </source>
</evidence>
<keyword evidence="7" id="KW-0175">Coiled coil</keyword>
<keyword evidence="4" id="KW-0378">Hydrolase</keyword>
<organism evidence="8 9">
    <name type="scientific">Candidatus Spechtbacteria bacterium RIFCSPHIGHO2_01_FULL_43_30</name>
    <dbReference type="NCBI Taxonomy" id="1802158"/>
    <lineage>
        <taxon>Bacteria</taxon>
        <taxon>Candidatus Spechtiibacteriota</taxon>
    </lineage>
</organism>
<evidence type="ECO:0000313" key="9">
    <source>
        <dbReference type="Proteomes" id="UP000177932"/>
    </source>
</evidence>
<comment type="caution">
    <text evidence="8">The sequence shown here is derived from an EMBL/GenBank/DDBJ whole genome shotgun (WGS) entry which is preliminary data.</text>
</comment>
<keyword evidence="6" id="KW-0326">Glycosidase</keyword>
<dbReference type="GO" id="GO:0033926">
    <property type="term" value="F:endo-alpha-N-acetylgalactosaminidase activity"/>
    <property type="evidence" value="ECO:0007669"/>
    <property type="project" value="InterPro"/>
</dbReference>
<evidence type="ECO:0000256" key="6">
    <source>
        <dbReference type="ARBA" id="ARBA00023295"/>
    </source>
</evidence>
<dbReference type="Pfam" id="PF12899">
    <property type="entry name" value="Glyco_hydro_100"/>
    <property type="match status" value="1"/>
</dbReference>
<evidence type="ECO:0000256" key="7">
    <source>
        <dbReference type="SAM" id="Coils"/>
    </source>
</evidence>
<evidence type="ECO:0000256" key="4">
    <source>
        <dbReference type="ARBA" id="ARBA00022801"/>
    </source>
</evidence>
<dbReference type="GO" id="GO:0004575">
    <property type="term" value="F:sucrose alpha-glucosidase activity"/>
    <property type="evidence" value="ECO:0007669"/>
    <property type="project" value="TreeGrafter"/>
</dbReference>
<comment type="catalytic activity">
    <reaction evidence="1">
        <text>Hydrolysis of terminal non-reducing beta-D-fructofuranoside residues in beta-D-fructofuranosides.</text>
        <dbReference type="EC" id="3.2.1.26"/>
    </reaction>
</comment>
<keyword evidence="5" id="KW-0119">Carbohydrate metabolism</keyword>
<accession>A0A1G2H636</accession>
<evidence type="ECO:0000256" key="2">
    <source>
        <dbReference type="ARBA" id="ARBA00007671"/>
    </source>
</evidence>
<dbReference type="EC" id="3.2.1.26" evidence="3"/>
<comment type="similarity">
    <text evidence="2">Belongs to the glycosyl hydrolase 100 family.</text>
</comment>
<dbReference type="AlphaFoldDB" id="A0A1G2H636"/>
<sequence length="381" mass="43887">MESADTPKNEAIKVLKHCEKSAGFFASGLPGGYEALWARDSMITSLGASLVGDSFKDVFRNSIQTLRDNQSKLGQIPNAVGSFNDDRQSDVTFNSIDSSLWYLIGHYAYKTAYDDDSVFNDGSSSIKRTIEWLHYQDPNEDKLLAQQPTMDWQDAFPHKYGHVINTQALYYSVLKMHGYSEEADHIKKVVNGEIERYLMMYDEKRGYYLPWNWKNHDGDREQEEWFDTLGNLLAIVCGLATEEKSFSILRYIEENHIARPYPCRTMHPPLKKGDKEWHSYFEKCDSKEQYNYSNSGVWPFIGGFYIAALVKTKQIEKAKSELENLTSAVKLGQNMEWEFNEWLHGKTGEPGENSTPYQAWTAGMYIFADECVKRGEVPYFK</sequence>
<dbReference type="STRING" id="1802158.A2827_01075"/>
<dbReference type="EMBL" id="MHOD01000022">
    <property type="protein sequence ID" value="OGZ57790.1"/>
    <property type="molecule type" value="Genomic_DNA"/>
</dbReference>
<dbReference type="InterPro" id="IPR008928">
    <property type="entry name" value="6-hairpin_glycosidase_sf"/>
</dbReference>
<dbReference type="SUPFAM" id="SSF48208">
    <property type="entry name" value="Six-hairpin glycosidases"/>
    <property type="match status" value="1"/>
</dbReference>
<proteinExistence type="inferred from homology"/>
<evidence type="ECO:0000256" key="3">
    <source>
        <dbReference type="ARBA" id="ARBA00012758"/>
    </source>
</evidence>
<evidence type="ECO:0000256" key="5">
    <source>
        <dbReference type="ARBA" id="ARBA00023277"/>
    </source>
</evidence>
<dbReference type="GO" id="GO:0005987">
    <property type="term" value="P:sucrose catabolic process"/>
    <property type="evidence" value="ECO:0007669"/>
    <property type="project" value="TreeGrafter"/>
</dbReference>
<dbReference type="PANTHER" id="PTHR31916:SF28">
    <property type="entry name" value="NEUTRAL_ALKALINE INVERTASE 3, CHLOROPLASTIC"/>
    <property type="match status" value="1"/>
</dbReference>
<name>A0A1G2H636_9BACT</name>
<reference evidence="8 9" key="1">
    <citation type="journal article" date="2016" name="Nat. Commun.">
        <title>Thousands of microbial genomes shed light on interconnected biogeochemical processes in an aquifer system.</title>
        <authorList>
            <person name="Anantharaman K."/>
            <person name="Brown C.T."/>
            <person name="Hug L.A."/>
            <person name="Sharon I."/>
            <person name="Castelle C.J."/>
            <person name="Probst A.J."/>
            <person name="Thomas B.C."/>
            <person name="Singh A."/>
            <person name="Wilkins M.J."/>
            <person name="Karaoz U."/>
            <person name="Brodie E.L."/>
            <person name="Williams K.H."/>
            <person name="Hubbard S.S."/>
            <person name="Banfield J.F."/>
        </authorList>
    </citation>
    <scope>NUCLEOTIDE SEQUENCE [LARGE SCALE GENOMIC DNA]</scope>
</reference>
<dbReference type="InterPro" id="IPR024746">
    <property type="entry name" value="Glyco_hydro_100"/>
</dbReference>
<dbReference type="PANTHER" id="PTHR31916">
    <property type="match status" value="1"/>
</dbReference>
<gene>
    <name evidence="8" type="ORF">A2827_01075</name>
</gene>
<feature type="coiled-coil region" evidence="7">
    <location>
        <begin position="308"/>
        <end position="335"/>
    </location>
</feature>
<protein>
    <recommendedName>
        <fullName evidence="3">beta-fructofuranosidase</fullName>
        <ecNumber evidence="3">3.2.1.26</ecNumber>
    </recommendedName>
</protein>
<dbReference type="InterPro" id="IPR012341">
    <property type="entry name" value="6hp_glycosidase-like_sf"/>
</dbReference>
<dbReference type="Gene3D" id="1.50.10.10">
    <property type="match status" value="1"/>
</dbReference>
<evidence type="ECO:0000313" key="8">
    <source>
        <dbReference type="EMBL" id="OGZ57790.1"/>
    </source>
</evidence>
<dbReference type="Proteomes" id="UP000177932">
    <property type="component" value="Unassembled WGS sequence"/>
</dbReference>